<name>A0A2T9YV37_9FUNG</name>
<gene>
    <name evidence="1" type="ORF">BB561_001330</name>
</gene>
<organism evidence="1 2">
    <name type="scientific">Smittium simulii</name>
    <dbReference type="NCBI Taxonomy" id="133385"/>
    <lineage>
        <taxon>Eukaryota</taxon>
        <taxon>Fungi</taxon>
        <taxon>Fungi incertae sedis</taxon>
        <taxon>Zoopagomycota</taxon>
        <taxon>Kickxellomycotina</taxon>
        <taxon>Harpellomycetes</taxon>
        <taxon>Harpellales</taxon>
        <taxon>Legeriomycetaceae</taxon>
        <taxon>Smittium</taxon>
    </lineage>
</organism>
<evidence type="ECO:0000313" key="1">
    <source>
        <dbReference type="EMBL" id="PVU96210.1"/>
    </source>
</evidence>
<evidence type="ECO:0000313" key="2">
    <source>
        <dbReference type="Proteomes" id="UP000245383"/>
    </source>
</evidence>
<comment type="caution">
    <text evidence="1">The sequence shown here is derived from an EMBL/GenBank/DDBJ whole genome shotgun (WGS) entry which is preliminary data.</text>
</comment>
<sequence>MALVQDAEYMMYQKRLQANLVHLASTADYYLNPIQFEPDLSLELSSGLETEKNKTLNELLSKAKAEHDKYVEFWKESRLVQSKKAKTDIQHADKQRVQKLKTTVPCNKIVEVLSNERLEVDLSYLKSGDPNDYNPILSFQTPETIGKKSV</sequence>
<dbReference type="EMBL" id="MBFR01000038">
    <property type="protein sequence ID" value="PVU96210.1"/>
    <property type="molecule type" value="Genomic_DNA"/>
</dbReference>
<dbReference type="STRING" id="133385.A0A2T9YV37"/>
<proteinExistence type="predicted"/>
<dbReference type="OrthoDB" id="2530523at2759"/>
<dbReference type="Proteomes" id="UP000245383">
    <property type="component" value="Unassembled WGS sequence"/>
</dbReference>
<accession>A0A2T9YV37</accession>
<reference evidence="1 2" key="1">
    <citation type="journal article" date="2018" name="MBio">
        <title>Comparative Genomics Reveals the Core Gene Toolbox for the Fungus-Insect Symbiosis.</title>
        <authorList>
            <person name="Wang Y."/>
            <person name="Stata M."/>
            <person name="Wang W."/>
            <person name="Stajich J.E."/>
            <person name="White M.M."/>
            <person name="Moncalvo J.M."/>
        </authorList>
    </citation>
    <scope>NUCLEOTIDE SEQUENCE [LARGE SCALE GENOMIC DNA]</scope>
    <source>
        <strain evidence="1 2">SWE-8-4</strain>
    </source>
</reference>
<keyword evidence="2" id="KW-1185">Reference proteome</keyword>
<dbReference type="AlphaFoldDB" id="A0A2T9YV37"/>
<protein>
    <submittedName>
        <fullName evidence="1">Uncharacterized protein</fullName>
    </submittedName>
</protein>